<dbReference type="GO" id="GO:0020037">
    <property type="term" value="F:heme binding"/>
    <property type="evidence" value="ECO:0007669"/>
    <property type="project" value="InterPro"/>
</dbReference>
<reference evidence="8 9" key="1">
    <citation type="submission" date="2020-10" db="EMBL/GenBank/DDBJ databases">
        <title>Complete genome sequence of Paludibaculum fermentans P105T, a facultatively anaerobic acidobacterium capable of dissimilatory Fe(III) reduction.</title>
        <authorList>
            <person name="Dedysh S.N."/>
            <person name="Beletsky A.V."/>
            <person name="Kulichevskaya I.S."/>
            <person name="Mardanov A.V."/>
            <person name="Ravin N.V."/>
        </authorList>
    </citation>
    <scope>NUCLEOTIDE SEQUENCE [LARGE SCALE GENOMIC DNA]</scope>
    <source>
        <strain evidence="8 9">P105</strain>
    </source>
</reference>
<evidence type="ECO:0000256" key="5">
    <source>
        <dbReference type="SAM" id="MobiDB-lite"/>
    </source>
</evidence>
<feature type="region of interest" description="Disordered" evidence="5">
    <location>
        <begin position="101"/>
        <end position="128"/>
    </location>
</feature>
<gene>
    <name evidence="8" type="ORF">IRI77_05185</name>
</gene>
<evidence type="ECO:0000256" key="2">
    <source>
        <dbReference type="ARBA" id="ARBA00022723"/>
    </source>
</evidence>
<evidence type="ECO:0000259" key="7">
    <source>
        <dbReference type="PROSITE" id="PS51007"/>
    </source>
</evidence>
<dbReference type="InterPro" id="IPR009056">
    <property type="entry name" value="Cyt_c-like_dom"/>
</dbReference>
<evidence type="ECO:0000256" key="4">
    <source>
        <dbReference type="PROSITE-ProRule" id="PRU00433"/>
    </source>
</evidence>
<feature type="domain" description="Cytochrome c" evidence="7">
    <location>
        <begin position="136"/>
        <end position="223"/>
    </location>
</feature>
<keyword evidence="3 4" id="KW-0408">Iron</keyword>
<feature type="chain" id="PRO_5032770180" evidence="6">
    <location>
        <begin position="25"/>
        <end position="379"/>
    </location>
</feature>
<dbReference type="AlphaFoldDB" id="A0A7S7NT74"/>
<dbReference type="PANTHER" id="PTHR33546:SF1">
    <property type="entry name" value="LARGE, MULTIFUNCTIONAL SECRETED PROTEIN"/>
    <property type="match status" value="1"/>
</dbReference>
<protein>
    <submittedName>
        <fullName evidence="8">C-type cytochrome</fullName>
    </submittedName>
</protein>
<dbReference type="PANTHER" id="PTHR33546">
    <property type="entry name" value="LARGE, MULTIFUNCTIONAL SECRETED PROTEIN-RELATED"/>
    <property type="match status" value="1"/>
</dbReference>
<dbReference type="EMBL" id="CP063849">
    <property type="protein sequence ID" value="QOY89352.1"/>
    <property type="molecule type" value="Genomic_DNA"/>
</dbReference>
<dbReference type="InterPro" id="IPR036909">
    <property type="entry name" value="Cyt_c-like_dom_sf"/>
</dbReference>
<organism evidence="8 9">
    <name type="scientific">Paludibaculum fermentans</name>
    <dbReference type="NCBI Taxonomy" id="1473598"/>
    <lineage>
        <taxon>Bacteria</taxon>
        <taxon>Pseudomonadati</taxon>
        <taxon>Acidobacteriota</taxon>
        <taxon>Terriglobia</taxon>
        <taxon>Bryobacterales</taxon>
        <taxon>Bryobacteraceae</taxon>
        <taxon>Paludibaculum</taxon>
    </lineage>
</organism>
<dbReference type="PROSITE" id="PS51007">
    <property type="entry name" value="CYTC"/>
    <property type="match status" value="2"/>
</dbReference>
<dbReference type="Proteomes" id="UP000593892">
    <property type="component" value="Chromosome"/>
</dbReference>
<evidence type="ECO:0000256" key="6">
    <source>
        <dbReference type="SAM" id="SignalP"/>
    </source>
</evidence>
<dbReference type="Gene3D" id="1.10.760.10">
    <property type="entry name" value="Cytochrome c-like domain"/>
    <property type="match status" value="3"/>
</dbReference>
<dbReference type="GO" id="GO:0046872">
    <property type="term" value="F:metal ion binding"/>
    <property type="evidence" value="ECO:0007669"/>
    <property type="project" value="UniProtKB-KW"/>
</dbReference>
<evidence type="ECO:0000256" key="3">
    <source>
        <dbReference type="ARBA" id="ARBA00023004"/>
    </source>
</evidence>
<proteinExistence type="predicted"/>
<keyword evidence="6" id="KW-0732">Signal</keyword>
<evidence type="ECO:0000313" key="8">
    <source>
        <dbReference type="EMBL" id="QOY89352.1"/>
    </source>
</evidence>
<dbReference type="RefSeq" id="WP_194451014.1">
    <property type="nucleotide sequence ID" value="NZ_CP063849.1"/>
</dbReference>
<sequence length="379" mass="40220">MKFPKAGAVLALTAVSWANLVAQAPPNRSTRSLPEGAGREVTQRVCGATCHGPDTIMGKGRSREQWTAVVNAMVARGAKATDAELVQIAEYLTARLGPNAVTEAPPARGSRSAPVAGRGPGPLGAGAANSHVVDDAGAERGKAVYTAECITCHGMNGRGGNETLPAGQRGPDLVRSVLVLHDRYGNEIGPFLAKDHPLRSGRKGSSLSKEQVSDLAHFLHQTVYYTLRSGPMLKVQNILTGDPKAGAAYFNGEGKCNTCHSPSGDLAGIGKKYDPPTLQTKFLFPRSVGFGRAGARTAVAKPVTVSVTLADGSVTEGVLERLDDFYVSLRDAQGQYKSFKITPQVKVVKNDPYAMHVTMLDQYTDKNIHDIVAYLESLQ</sequence>
<dbReference type="Pfam" id="PF00034">
    <property type="entry name" value="Cytochrom_C"/>
    <property type="match status" value="1"/>
</dbReference>
<dbReference type="GO" id="GO:0009055">
    <property type="term" value="F:electron transfer activity"/>
    <property type="evidence" value="ECO:0007669"/>
    <property type="project" value="InterPro"/>
</dbReference>
<keyword evidence="1 4" id="KW-0349">Heme</keyword>
<evidence type="ECO:0000256" key="1">
    <source>
        <dbReference type="ARBA" id="ARBA00022617"/>
    </source>
</evidence>
<keyword evidence="2 4" id="KW-0479">Metal-binding</keyword>
<feature type="signal peptide" evidence="6">
    <location>
        <begin position="1"/>
        <end position="24"/>
    </location>
</feature>
<dbReference type="SUPFAM" id="SSF46626">
    <property type="entry name" value="Cytochrome c"/>
    <property type="match status" value="3"/>
</dbReference>
<feature type="domain" description="Cytochrome c" evidence="7">
    <location>
        <begin position="241"/>
        <end position="379"/>
    </location>
</feature>
<keyword evidence="9" id="KW-1185">Reference proteome</keyword>
<dbReference type="KEGG" id="pfer:IRI77_05185"/>
<name>A0A7S7NT74_PALFE</name>
<accession>A0A7S7NT74</accession>
<evidence type="ECO:0000313" key="9">
    <source>
        <dbReference type="Proteomes" id="UP000593892"/>
    </source>
</evidence>